<proteinExistence type="inferred from homology"/>
<feature type="domain" description="EF-hand" evidence="7">
    <location>
        <begin position="47"/>
        <end position="79"/>
    </location>
</feature>
<dbReference type="GO" id="GO:0005509">
    <property type="term" value="F:calcium ion binding"/>
    <property type="evidence" value="ECO:0007669"/>
    <property type="project" value="InterPro"/>
</dbReference>
<evidence type="ECO:0000259" key="7">
    <source>
        <dbReference type="PROSITE" id="PS50222"/>
    </source>
</evidence>
<dbReference type="AlphaFoldDB" id="A0AA36MHJ8"/>
<evidence type="ECO:0000313" key="8">
    <source>
        <dbReference type="EMBL" id="CAJ1372359.1"/>
    </source>
</evidence>
<comment type="caution">
    <text evidence="8">The sequence shown here is derived from an EMBL/GenBank/DDBJ whole genome shotgun (WGS) entry which is preliminary data.</text>
</comment>
<feature type="domain" description="EF-hand" evidence="7">
    <location>
        <begin position="723"/>
        <end position="758"/>
    </location>
</feature>
<evidence type="ECO:0000256" key="2">
    <source>
        <dbReference type="ARBA" id="ARBA00008294"/>
    </source>
</evidence>
<dbReference type="PROSITE" id="PS50222">
    <property type="entry name" value="EF_HAND_2"/>
    <property type="match status" value="5"/>
</dbReference>
<dbReference type="Gene3D" id="3.60.21.10">
    <property type="match status" value="1"/>
</dbReference>
<dbReference type="PROSITE" id="PS00018">
    <property type="entry name" value="EF_HAND_1"/>
    <property type="match status" value="3"/>
</dbReference>
<dbReference type="InterPro" id="IPR002048">
    <property type="entry name" value="EF_hand_dom"/>
</dbReference>
<gene>
    <name evidence="8" type="ORF">EVOR1521_LOCUS2457</name>
</gene>
<feature type="domain" description="EF-hand" evidence="7">
    <location>
        <begin position="768"/>
        <end position="803"/>
    </location>
</feature>
<evidence type="ECO:0000256" key="3">
    <source>
        <dbReference type="ARBA" id="ARBA00022723"/>
    </source>
</evidence>
<dbReference type="CDD" id="cd00051">
    <property type="entry name" value="EFh"/>
    <property type="match status" value="2"/>
</dbReference>
<evidence type="ECO:0000256" key="1">
    <source>
        <dbReference type="ARBA" id="ARBA00001936"/>
    </source>
</evidence>
<dbReference type="Pfam" id="PF13202">
    <property type="entry name" value="EF-hand_5"/>
    <property type="match status" value="1"/>
</dbReference>
<dbReference type="SMART" id="SM00156">
    <property type="entry name" value="PP2Ac"/>
    <property type="match status" value="1"/>
</dbReference>
<keyword evidence="9" id="KW-1185">Reference proteome</keyword>
<reference evidence="8" key="1">
    <citation type="submission" date="2023-08" db="EMBL/GenBank/DDBJ databases">
        <authorList>
            <person name="Chen Y."/>
            <person name="Shah S."/>
            <person name="Dougan E. K."/>
            <person name="Thang M."/>
            <person name="Chan C."/>
        </authorList>
    </citation>
    <scope>NUCLEOTIDE SEQUENCE</scope>
</reference>
<feature type="region of interest" description="Disordered" evidence="6">
    <location>
        <begin position="118"/>
        <end position="138"/>
    </location>
</feature>
<keyword evidence="5" id="KW-0464">Manganese</keyword>
<dbReference type="InterPro" id="IPR051134">
    <property type="entry name" value="PPP_phosphatase"/>
</dbReference>
<evidence type="ECO:0000313" key="9">
    <source>
        <dbReference type="Proteomes" id="UP001178507"/>
    </source>
</evidence>
<keyword evidence="4" id="KW-0106">Calcium</keyword>
<accession>A0AA36MHJ8</accession>
<dbReference type="Pfam" id="PF00149">
    <property type="entry name" value="Metallophos"/>
    <property type="match status" value="1"/>
</dbReference>
<dbReference type="InterPro" id="IPR018247">
    <property type="entry name" value="EF_Hand_1_Ca_BS"/>
</dbReference>
<dbReference type="SUPFAM" id="SSF56300">
    <property type="entry name" value="Metallo-dependent phosphatases"/>
    <property type="match status" value="1"/>
</dbReference>
<dbReference type="PANTHER" id="PTHR45668:SF5">
    <property type="entry name" value="SERINE_THREONINE-PROTEIN PHOSPHATASE 5"/>
    <property type="match status" value="1"/>
</dbReference>
<comment type="cofactor">
    <cofactor evidence="1">
        <name>Mn(2+)</name>
        <dbReference type="ChEBI" id="CHEBI:29035"/>
    </cofactor>
</comment>
<feature type="domain" description="EF-hand" evidence="7">
    <location>
        <begin position="9"/>
        <end position="44"/>
    </location>
</feature>
<dbReference type="Gene3D" id="1.10.238.10">
    <property type="entry name" value="EF-hand"/>
    <property type="match status" value="3"/>
</dbReference>
<dbReference type="InterPro" id="IPR006186">
    <property type="entry name" value="Ser/Thr-sp_prot-phosphatase"/>
</dbReference>
<dbReference type="SMART" id="SM00054">
    <property type="entry name" value="EFh"/>
    <property type="match status" value="5"/>
</dbReference>
<dbReference type="Proteomes" id="UP001178507">
    <property type="component" value="Unassembled WGS sequence"/>
</dbReference>
<dbReference type="InterPro" id="IPR029052">
    <property type="entry name" value="Metallo-depent_PP-like"/>
</dbReference>
<dbReference type="InterPro" id="IPR004843">
    <property type="entry name" value="Calcineurin-like_PHP"/>
</dbReference>
<dbReference type="EMBL" id="CAUJNA010000129">
    <property type="protein sequence ID" value="CAJ1372359.1"/>
    <property type="molecule type" value="Genomic_DNA"/>
</dbReference>
<feature type="domain" description="EF-hand" evidence="7">
    <location>
        <begin position="612"/>
        <end position="647"/>
    </location>
</feature>
<protein>
    <recommendedName>
        <fullName evidence="7">EF-hand domain-containing protein</fullName>
    </recommendedName>
</protein>
<name>A0AA36MHJ8_9DINO</name>
<dbReference type="PRINTS" id="PR00114">
    <property type="entry name" value="STPHPHTASE"/>
</dbReference>
<dbReference type="InterPro" id="IPR011992">
    <property type="entry name" value="EF-hand-dom_pair"/>
</dbReference>
<feature type="compositionally biased region" description="Basic residues" evidence="6">
    <location>
        <begin position="125"/>
        <end position="136"/>
    </location>
</feature>
<keyword evidence="3" id="KW-0479">Metal-binding</keyword>
<dbReference type="GO" id="GO:0016787">
    <property type="term" value="F:hydrolase activity"/>
    <property type="evidence" value="ECO:0007669"/>
    <property type="project" value="InterPro"/>
</dbReference>
<dbReference type="Pfam" id="PF13499">
    <property type="entry name" value="EF-hand_7"/>
    <property type="match status" value="2"/>
</dbReference>
<evidence type="ECO:0000256" key="5">
    <source>
        <dbReference type="ARBA" id="ARBA00023211"/>
    </source>
</evidence>
<evidence type="ECO:0000256" key="6">
    <source>
        <dbReference type="SAM" id="MobiDB-lite"/>
    </source>
</evidence>
<dbReference type="SUPFAM" id="SSF47473">
    <property type="entry name" value="EF-hand"/>
    <property type="match status" value="2"/>
</dbReference>
<evidence type="ECO:0000256" key="4">
    <source>
        <dbReference type="ARBA" id="ARBA00022837"/>
    </source>
</evidence>
<comment type="similarity">
    <text evidence="2">Belongs to the PPP phosphatase family.</text>
</comment>
<organism evidence="8 9">
    <name type="scientific">Effrenium voratum</name>
    <dbReference type="NCBI Taxonomy" id="2562239"/>
    <lineage>
        <taxon>Eukaryota</taxon>
        <taxon>Sar</taxon>
        <taxon>Alveolata</taxon>
        <taxon>Dinophyceae</taxon>
        <taxon>Suessiales</taxon>
        <taxon>Symbiodiniaceae</taxon>
        <taxon>Effrenium</taxon>
    </lineage>
</organism>
<dbReference type="PANTHER" id="PTHR45668">
    <property type="entry name" value="SERINE/THREONINE-PROTEIN PHOSPHATASE 5-RELATED"/>
    <property type="match status" value="1"/>
</dbReference>
<sequence>MAEDGQMSEQEKQLRDCFGKFDVNGDGKIQADEFKRLMSSLGGFSSKEIRRLFKEADSDGSGSVDWREFLSWIINGTALKGMGAKGAASFERLLNAETQDEASYVESAQVGHSVTEYLKKSGSKDRRRPRAGRKAAAKGGCDEFGVPEDYVGHRIEWPMTLPGAQALLDHFLLNGANSPLHQKHVMLILDQFVEAYKTRHPKPVVNTEVPQPDGRLIIVGDTHGQLADVLHILYHLGPPNAKNRYLFNGDMVDRGSQGVEILLIIFSFFLADPESIIIHRGNHENEDMNALHADNGGGFEDEVMEKYGLSVYRNFINAFKALSLASVINKEIFVVHGGLTRVKNLTIDYINTLPFQEYTAPHPMSTNVKEQLFSDLLWSDPTEHEGKYKSDRGVGIKYGPDVTTKFCSQNRLRFLVRSHQVPEDGRGFQKQHNDRCVTVFSASNYCGDGGNFGAVIVLSAANFPRYEVFEHFAAPLEEMPAIVAQGDATDWNQMSTSQQKGSAEASRAARQEKTFARMIISIIEKKPQLWAHVIKSSLGQKLPADDFARMMEQQTESDHPWSEALHAWGVVDPDGNIEVTKFLNRWVVKSESAGYSSFVNDAIKQVYEAIVALDMDLTETFKMFDRDGDGTVDLNEAKYVLEKFDLGLSSSQIDRLLGQLFSTSVITTADTARMSIQDFLGHFTMVYSSTNNADLPKWVLDVLGQIGRLIVKVKAPGATDESQDSTKMSQLFQEIDTSGDGVLQLDEFVTGIEKLPGLDKLMVDGSPLSHSKLVDISKILDVTHDGTLNYLEFQQAFQLKGQGTTDLENSLVEDLTTLLFRYRVHVRTGCQFLDEADSCKVLTEDFENVLRGVNNALHSNEQGISESQIKHLSSALAVEDEEGKIISYDEFLRSFVIVDTENGSVIKSFRG</sequence>